<dbReference type="RefSeq" id="XP_014155538.1">
    <property type="nucleotide sequence ID" value="XM_014300063.1"/>
</dbReference>
<evidence type="ECO:0000313" key="1">
    <source>
        <dbReference type="EMBL" id="KNC81636.1"/>
    </source>
</evidence>
<gene>
    <name evidence="1" type="ORF">SARC_06041</name>
</gene>
<feature type="non-terminal residue" evidence="1">
    <location>
        <position position="1"/>
    </location>
</feature>
<keyword evidence="2" id="KW-1185">Reference proteome</keyword>
<dbReference type="Proteomes" id="UP000054560">
    <property type="component" value="Unassembled WGS sequence"/>
</dbReference>
<protein>
    <submittedName>
        <fullName evidence="1">Uncharacterized protein</fullName>
    </submittedName>
</protein>
<dbReference type="AlphaFoldDB" id="A0A0L0FYL2"/>
<name>A0A0L0FYL2_9EUKA</name>
<dbReference type="OrthoDB" id="46714at2759"/>
<reference evidence="1 2" key="1">
    <citation type="submission" date="2011-02" db="EMBL/GenBank/DDBJ databases">
        <title>The Genome Sequence of Sphaeroforma arctica JP610.</title>
        <authorList>
            <consortium name="The Broad Institute Genome Sequencing Platform"/>
            <person name="Russ C."/>
            <person name="Cuomo C."/>
            <person name="Young S.K."/>
            <person name="Zeng Q."/>
            <person name="Gargeya S."/>
            <person name="Alvarado L."/>
            <person name="Berlin A."/>
            <person name="Chapman S.B."/>
            <person name="Chen Z."/>
            <person name="Freedman E."/>
            <person name="Gellesch M."/>
            <person name="Goldberg J."/>
            <person name="Griggs A."/>
            <person name="Gujja S."/>
            <person name="Heilman E."/>
            <person name="Heiman D."/>
            <person name="Howarth C."/>
            <person name="Mehta T."/>
            <person name="Neiman D."/>
            <person name="Pearson M."/>
            <person name="Roberts A."/>
            <person name="Saif S."/>
            <person name="Shea T."/>
            <person name="Shenoy N."/>
            <person name="Sisk P."/>
            <person name="Stolte C."/>
            <person name="Sykes S."/>
            <person name="White J."/>
            <person name="Yandava C."/>
            <person name="Burger G."/>
            <person name="Gray M.W."/>
            <person name="Holland P.W.H."/>
            <person name="King N."/>
            <person name="Lang F.B.F."/>
            <person name="Roger A.J."/>
            <person name="Ruiz-Trillo I."/>
            <person name="Haas B."/>
            <person name="Nusbaum C."/>
            <person name="Birren B."/>
        </authorList>
    </citation>
    <scope>NUCLEOTIDE SEQUENCE [LARGE SCALE GENOMIC DNA]</scope>
    <source>
        <strain evidence="1 2">JP610</strain>
    </source>
</reference>
<evidence type="ECO:0000313" key="2">
    <source>
        <dbReference type="Proteomes" id="UP000054560"/>
    </source>
</evidence>
<dbReference type="EMBL" id="KQ242012">
    <property type="protein sequence ID" value="KNC81636.1"/>
    <property type="molecule type" value="Genomic_DNA"/>
</dbReference>
<dbReference type="eggNOG" id="ENOG502RYM5">
    <property type="taxonomic scope" value="Eukaryota"/>
</dbReference>
<organism evidence="1 2">
    <name type="scientific">Sphaeroforma arctica JP610</name>
    <dbReference type="NCBI Taxonomy" id="667725"/>
    <lineage>
        <taxon>Eukaryota</taxon>
        <taxon>Ichthyosporea</taxon>
        <taxon>Ichthyophonida</taxon>
        <taxon>Sphaeroforma</taxon>
    </lineage>
</organism>
<proteinExistence type="predicted"/>
<dbReference type="GeneID" id="25906545"/>
<accession>A0A0L0FYL2</accession>
<sequence>TGNDLPPRHAPGQTLNNIRFILENEADLPGLSKEWVVNRVVNTTERKAIIALLEQHNQVYTDIEVDLRKYSQIQTDWANVDFNWQDITRYTPMEQNPVFPDRALWRASAIDHVLAKKNRYIINNNGARNAMLKIGISKGYRWILPFDGNCFLTPAAWKDMTETVMKNTNEKYFYVPMERMQDNAALFDPNFKAEALEEPQLIFRSDAIERFDESLTRYGRRPKVDMLYRLGIPGVWDAQLTKSKPYYETYNFTLSYDIQAKGSVKRASWVARLFSGSAAQEVTSVNSASLRKYNRCVGVARILNWANAIAAEKLYGYSQTVMLAFDYHILNAERASYSAGDKPVATVVEVVKSDAVNWLQESDGFWYRKFDDNTEPIVVSANNYDSANENPASHESRYVAMATIAEKMGVDLWNYGRNDDHIMLNSVYFHLTGEGMPDMILKDKNSRRLSSDALNGFASDIATPRPGTTSLVHVARLQYPDVRLDSDNMAAEGRPAMRSLYLEDLPVEGSDDVNVVRPYWMLGLGKNI</sequence>